<sequence length="525" mass="58567">MLKPMKFTAAALALALTGALAGPLAAQDGEPQAGGTLNVVIQPEPPGLMIGLIQNGPTQMVAGDIYESLLRYDHELQPEGQLAESWDISEDGLTYTFNLRKGVTFHDGEPFTSEDVKFSIDVFLRETHARLRASLVHVDSIDTPDDHTVVFNLKNPFGPFIGLFEPGTTPMIPKHIYEGTDFTTNEANNTPIGTGPFKFNEWVKGSYIHLVKNEDYYMEGKPYLDEVYYHVIPDAASRAVAYETGKVDVLPGGSIENFEVPRIRDMENTCITDKGWEFFGPLSWMWVNMNNAPLDDVKVRKAIMHAVDREFAKSALWNDLGKVATGPLSSSTRFYDGDTPDISYNPEEAKKLLEESSYNGETIRILGLPYGETWTRWAEAVKQNLSEIGMNAELVPADVAGWNQKISDRDFDLAFTYLYQYGDPALGVSRTYLGNNAEPGSPWNNVANYQNPETDKMFNEAALMADPEERRAAYKQIQDQIVSDVPNIWLLELGFPTIYRCDVKNPVSTALGVNDGFRDAWIAKE</sequence>
<protein>
    <submittedName>
        <fullName evidence="6">Peptide/nickel transport system substrate-binding protein</fullName>
    </submittedName>
</protein>
<comment type="subcellular location">
    <subcellularLocation>
        <location evidence="1">Periplasm</location>
    </subcellularLocation>
</comment>
<reference evidence="6 7" key="1">
    <citation type="submission" date="2017-01" db="EMBL/GenBank/DDBJ databases">
        <authorList>
            <person name="Mah S.A."/>
            <person name="Swanson W.J."/>
            <person name="Moy G.W."/>
            <person name="Vacquier V.D."/>
        </authorList>
    </citation>
    <scope>NUCLEOTIDE SEQUENCE [LARGE SCALE GENOMIC DNA]</scope>
    <source>
        <strain evidence="6 7">DSM 29590</strain>
    </source>
</reference>
<dbReference type="PANTHER" id="PTHR30290">
    <property type="entry name" value="PERIPLASMIC BINDING COMPONENT OF ABC TRANSPORTER"/>
    <property type="match status" value="1"/>
</dbReference>
<evidence type="ECO:0000313" key="6">
    <source>
        <dbReference type="EMBL" id="SIR86310.1"/>
    </source>
</evidence>
<dbReference type="OrthoDB" id="9803988at2"/>
<keyword evidence="7" id="KW-1185">Reference proteome</keyword>
<accession>A0A1N7EE10</accession>
<dbReference type="GO" id="GO:0043190">
    <property type="term" value="C:ATP-binding cassette (ABC) transporter complex"/>
    <property type="evidence" value="ECO:0007669"/>
    <property type="project" value="InterPro"/>
</dbReference>
<organism evidence="6 7">
    <name type="scientific">Roseovarius nanhaiticus</name>
    <dbReference type="NCBI Taxonomy" id="573024"/>
    <lineage>
        <taxon>Bacteria</taxon>
        <taxon>Pseudomonadati</taxon>
        <taxon>Pseudomonadota</taxon>
        <taxon>Alphaproteobacteria</taxon>
        <taxon>Rhodobacterales</taxon>
        <taxon>Roseobacteraceae</taxon>
        <taxon>Roseovarius</taxon>
    </lineage>
</organism>
<dbReference type="Proteomes" id="UP000186019">
    <property type="component" value="Unassembled WGS sequence"/>
</dbReference>
<dbReference type="STRING" id="573024.SAMN05216208_1973"/>
<dbReference type="InterPro" id="IPR039424">
    <property type="entry name" value="SBP_5"/>
</dbReference>
<dbReference type="PIRSF" id="PIRSF002741">
    <property type="entry name" value="MppA"/>
    <property type="match status" value="1"/>
</dbReference>
<dbReference type="PANTHER" id="PTHR30290:SF38">
    <property type="entry name" value="D,D-DIPEPTIDE-BINDING PERIPLASMIC PROTEIN DDPA-RELATED"/>
    <property type="match status" value="1"/>
</dbReference>
<dbReference type="GO" id="GO:0030288">
    <property type="term" value="C:outer membrane-bounded periplasmic space"/>
    <property type="evidence" value="ECO:0007669"/>
    <property type="project" value="UniProtKB-ARBA"/>
</dbReference>
<dbReference type="AlphaFoldDB" id="A0A1N7EE10"/>
<dbReference type="InterPro" id="IPR000914">
    <property type="entry name" value="SBP_5_dom"/>
</dbReference>
<dbReference type="Gene3D" id="3.40.190.10">
    <property type="entry name" value="Periplasmic binding protein-like II"/>
    <property type="match status" value="1"/>
</dbReference>
<proteinExistence type="inferred from homology"/>
<evidence type="ECO:0000256" key="4">
    <source>
        <dbReference type="SAM" id="SignalP"/>
    </source>
</evidence>
<name>A0A1N7EE10_9RHOB</name>
<dbReference type="Gene3D" id="3.10.105.10">
    <property type="entry name" value="Dipeptide-binding Protein, Domain 3"/>
    <property type="match status" value="1"/>
</dbReference>
<dbReference type="Pfam" id="PF00496">
    <property type="entry name" value="SBP_bac_5"/>
    <property type="match status" value="1"/>
</dbReference>
<dbReference type="InterPro" id="IPR030678">
    <property type="entry name" value="Peptide/Ni-bd"/>
</dbReference>
<dbReference type="GO" id="GO:0015833">
    <property type="term" value="P:peptide transport"/>
    <property type="evidence" value="ECO:0007669"/>
    <property type="project" value="TreeGrafter"/>
</dbReference>
<dbReference type="SUPFAM" id="SSF53850">
    <property type="entry name" value="Periplasmic binding protein-like II"/>
    <property type="match status" value="1"/>
</dbReference>
<feature type="signal peptide" evidence="4">
    <location>
        <begin position="1"/>
        <end position="21"/>
    </location>
</feature>
<evidence type="ECO:0000259" key="5">
    <source>
        <dbReference type="Pfam" id="PF00496"/>
    </source>
</evidence>
<dbReference type="EMBL" id="FTNV01000001">
    <property type="protein sequence ID" value="SIR86310.1"/>
    <property type="molecule type" value="Genomic_DNA"/>
</dbReference>
<evidence type="ECO:0000256" key="1">
    <source>
        <dbReference type="ARBA" id="ARBA00004418"/>
    </source>
</evidence>
<comment type="similarity">
    <text evidence="2">Belongs to the bacterial solute-binding protein 5 family.</text>
</comment>
<evidence type="ECO:0000313" key="7">
    <source>
        <dbReference type="Proteomes" id="UP000186019"/>
    </source>
</evidence>
<feature type="chain" id="PRO_5009941331" evidence="4">
    <location>
        <begin position="22"/>
        <end position="525"/>
    </location>
</feature>
<gene>
    <name evidence="6" type="ORF">SAMN05421666_0161</name>
</gene>
<feature type="domain" description="Solute-binding protein family 5" evidence="5">
    <location>
        <begin position="78"/>
        <end position="435"/>
    </location>
</feature>
<keyword evidence="3 4" id="KW-0732">Signal</keyword>
<evidence type="ECO:0000256" key="3">
    <source>
        <dbReference type="ARBA" id="ARBA00022729"/>
    </source>
</evidence>
<evidence type="ECO:0000256" key="2">
    <source>
        <dbReference type="ARBA" id="ARBA00005695"/>
    </source>
</evidence>
<dbReference type="CDD" id="cd08517">
    <property type="entry name" value="PBP2_NikA_DppA_OppA_like_13"/>
    <property type="match status" value="1"/>
</dbReference>
<dbReference type="GO" id="GO:1904680">
    <property type="term" value="F:peptide transmembrane transporter activity"/>
    <property type="evidence" value="ECO:0007669"/>
    <property type="project" value="TreeGrafter"/>
</dbReference>